<sequence>MTKQSKDKKIEERYFGVILENMDSKLDLLVEGRQVSDKKIDRVDGKVDDFRKEVDYKFEVVFDELRIIRNELKEKVGREEFALLEKKVLKLEKVINRQN</sequence>
<accession>A0A1G1ZMM7</accession>
<evidence type="ECO:0000313" key="2">
    <source>
        <dbReference type="Proteomes" id="UP000177942"/>
    </source>
</evidence>
<reference evidence="1 2" key="1">
    <citation type="journal article" date="2016" name="Nat. Commun.">
        <title>Thousands of microbial genomes shed light on interconnected biogeochemical processes in an aquifer system.</title>
        <authorList>
            <person name="Anantharaman K."/>
            <person name="Brown C.T."/>
            <person name="Hug L.A."/>
            <person name="Sharon I."/>
            <person name="Castelle C.J."/>
            <person name="Probst A.J."/>
            <person name="Thomas B.C."/>
            <person name="Singh A."/>
            <person name="Wilkins M.J."/>
            <person name="Karaoz U."/>
            <person name="Brodie E.L."/>
            <person name="Williams K.H."/>
            <person name="Hubbard S.S."/>
            <person name="Banfield J.F."/>
        </authorList>
    </citation>
    <scope>NUCLEOTIDE SEQUENCE [LARGE SCALE GENOMIC DNA]</scope>
</reference>
<evidence type="ECO:0000313" key="1">
    <source>
        <dbReference type="EMBL" id="OGY65918.1"/>
    </source>
</evidence>
<proteinExistence type="predicted"/>
<dbReference type="STRING" id="1798407.A3A16_00845"/>
<protein>
    <submittedName>
        <fullName evidence="1">Uncharacterized protein</fullName>
    </submittedName>
</protein>
<gene>
    <name evidence="1" type="ORF">A3A16_00845</name>
</gene>
<dbReference type="EMBL" id="MHJJ01000005">
    <property type="protein sequence ID" value="OGY65918.1"/>
    <property type="molecule type" value="Genomic_DNA"/>
</dbReference>
<dbReference type="AlphaFoldDB" id="A0A1G1ZMM7"/>
<comment type="caution">
    <text evidence="1">The sequence shown here is derived from an EMBL/GenBank/DDBJ whole genome shotgun (WGS) entry which is preliminary data.</text>
</comment>
<dbReference type="Proteomes" id="UP000177942">
    <property type="component" value="Unassembled WGS sequence"/>
</dbReference>
<name>A0A1G1ZMM7_9BACT</name>
<organism evidence="1 2">
    <name type="scientific">Candidatus Harrisonbacteria bacterium RIFCSPLOWO2_01_FULL_44_18</name>
    <dbReference type="NCBI Taxonomy" id="1798407"/>
    <lineage>
        <taxon>Bacteria</taxon>
        <taxon>Candidatus Harrisoniibacteriota</taxon>
    </lineage>
</organism>